<feature type="domain" description="Methyltransferase type 12" evidence="5">
    <location>
        <begin position="94"/>
        <end position="208"/>
    </location>
</feature>
<dbReference type="Pfam" id="PF08242">
    <property type="entry name" value="Methyltransf_12"/>
    <property type="match status" value="1"/>
</dbReference>
<dbReference type="GeneID" id="87818860"/>
<name>A0AAN6ZJ97_9PEZI</name>
<dbReference type="PANTHER" id="PTHR35897">
    <property type="entry name" value="METHYLTRANSFERASE AUSD"/>
    <property type="match status" value="1"/>
</dbReference>
<accession>A0AAN6ZJ97</accession>
<keyword evidence="7" id="KW-1185">Reference proteome</keyword>
<dbReference type="PANTHER" id="PTHR35897:SF1">
    <property type="entry name" value="METHYLTRANSFERASE AUSD"/>
    <property type="match status" value="1"/>
</dbReference>
<evidence type="ECO:0000313" key="7">
    <source>
        <dbReference type="Proteomes" id="UP001302676"/>
    </source>
</evidence>
<dbReference type="InterPro" id="IPR013217">
    <property type="entry name" value="Methyltransf_12"/>
</dbReference>
<evidence type="ECO:0000256" key="3">
    <source>
        <dbReference type="ARBA" id="ARBA00022691"/>
    </source>
</evidence>
<keyword evidence="3" id="KW-0949">S-adenosyl-L-methionine</keyword>
<reference evidence="6" key="1">
    <citation type="journal article" date="2023" name="Mol. Phylogenet. Evol.">
        <title>Genome-scale phylogeny and comparative genomics of the fungal order Sordariales.</title>
        <authorList>
            <person name="Hensen N."/>
            <person name="Bonometti L."/>
            <person name="Westerberg I."/>
            <person name="Brannstrom I.O."/>
            <person name="Guillou S."/>
            <person name="Cros-Aarteil S."/>
            <person name="Calhoun S."/>
            <person name="Haridas S."/>
            <person name="Kuo A."/>
            <person name="Mondo S."/>
            <person name="Pangilinan J."/>
            <person name="Riley R."/>
            <person name="LaButti K."/>
            <person name="Andreopoulos B."/>
            <person name="Lipzen A."/>
            <person name="Chen C."/>
            <person name="Yan M."/>
            <person name="Daum C."/>
            <person name="Ng V."/>
            <person name="Clum A."/>
            <person name="Steindorff A."/>
            <person name="Ohm R.A."/>
            <person name="Martin F."/>
            <person name="Silar P."/>
            <person name="Natvig D.O."/>
            <person name="Lalanne C."/>
            <person name="Gautier V."/>
            <person name="Ament-Velasquez S.L."/>
            <person name="Kruys A."/>
            <person name="Hutchinson M.I."/>
            <person name="Powell A.J."/>
            <person name="Barry K."/>
            <person name="Miller A.N."/>
            <person name="Grigoriev I.V."/>
            <person name="Debuchy R."/>
            <person name="Gladieux P."/>
            <person name="Hiltunen Thoren M."/>
            <person name="Johannesson H."/>
        </authorList>
    </citation>
    <scope>NUCLEOTIDE SEQUENCE</scope>
    <source>
        <strain evidence="6">CBS 141.50</strain>
    </source>
</reference>
<comment type="caution">
    <text evidence="6">The sequence shown here is derived from an EMBL/GenBank/DDBJ whole genome shotgun (WGS) entry which is preliminary data.</text>
</comment>
<comment type="pathway">
    <text evidence="1">Secondary metabolite biosynthesis.</text>
</comment>
<evidence type="ECO:0000256" key="1">
    <source>
        <dbReference type="ARBA" id="ARBA00005179"/>
    </source>
</evidence>
<evidence type="ECO:0000313" key="6">
    <source>
        <dbReference type="EMBL" id="KAK4139614.1"/>
    </source>
</evidence>
<dbReference type="GO" id="GO:0016740">
    <property type="term" value="F:transferase activity"/>
    <property type="evidence" value="ECO:0007669"/>
    <property type="project" value="UniProtKB-KW"/>
</dbReference>
<keyword evidence="2" id="KW-0808">Transferase</keyword>
<evidence type="ECO:0000259" key="5">
    <source>
        <dbReference type="Pfam" id="PF08242"/>
    </source>
</evidence>
<proteinExistence type="inferred from homology"/>
<protein>
    <recommendedName>
        <fullName evidence="5">Methyltransferase type 12 domain-containing protein</fullName>
    </recommendedName>
</protein>
<evidence type="ECO:0000256" key="2">
    <source>
        <dbReference type="ARBA" id="ARBA00022679"/>
    </source>
</evidence>
<dbReference type="Gene3D" id="3.40.50.150">
    <property type="entry name" value="Vaccinia Virus protein VP39"/>
    <property type="match status" value="1"/>
</dbReference>
<sequence>MAENQDLGSWCYLDDLPADKSGLTKAWTILETYSGIPPGGIETHVKAIRDKAYAVRPYPCLGRWAFLRSPMTELPEYPTVLARLRAPGAGETLLDVGCCFGQVLRRLVVDGVPAAALAGTDLRPEFIELGYELFRDRDRDDFAGVRFVAGDLLSPDLDGPDSDPDAEGLRTFDGGFDIVHAASLFHLFGWDDQVRLGERVVRFFKPDATGALLLGTQIGVKEPLSTDMYREAGEGTRYHHNIESFQKLWDVIGEKTGTKWRVTGNLAPVNIPGIPANWRRLSFAVSKVQ</sequence>
<dbReference type="Proteomes" id="UP001302676">
    <property type="component" value="Unassembled WGS sequence"/>
</dbReference>
<dbReference type="InterPro" id="IPR029063">
    <property type="entry name" value="SAM-dependent_MTases_sf"/>
</dbReference>
<reference evidence="6" key="2">
    <citation type="submission" date="2023-05" db="EMBL/GenBank/DDBJ databases">
        <authorList>
            <consortium name="Lawrence Berkeley National Laboratory"/>
            <person name="Steindorff A."/>
            <person name="Hensen N."/>
            <person name="Bonometti L."/>
            <person name="Westerberg I."/>
            <person name="Brannstrom I.O."/>
            <person name="Guillou S."/>
            <person name="Cros-Aarteil S."/>
            <person name="Calhoun S."/>
            <person name="Haridas S."/>
            <person name="Kuo A."/>
            <person name="Mondo S."/>
            <person name="Pangilinan J."/>
            <person name="Riley R."/>
            <person name="Labutti K."/>
            <person name="Andreopoulos B."/>
            <person name="Lipzen A."/>
            <person name="Chen C."/>
            <person name="Yanf M."/>
            <person name="Daum C."/>
            <person name="Ng V."/>
            <person name="Clum A."/>
            <person name="Ohm R."/>
            <person name="Martin F."/>
            <person name="Silar P."/>
            <person name="Natvig D."/>
            <person name="Lalanne C."/>
            <person name="Gautier V."/>
            <person name="Ament-Velasquez S.L."/>
            <person name="Kruys A."/>
            <person name="Hutchinson M.I."/>
            <person name="Powell A.J."/>
            <person name="Barry K."/>
            <person name="Miller A.N."/>
            <person name="Grigoriev I.V."/>
            <person name="Debuchy R."/>
            <person name="Gladieux P."/>
            <person name="Thoren M.H."/>
            <person name="Johannesson H."/>
        </authorList>
    </citation>
    <scope>NUCLEOTIDE SEQUENCE</scope>
    <source>
        <strain evidence="6">CBS 141.50</strain>
    </source>
</reference>
<dbReference type="SUPFAM" id="SSF53335">
    <property type="entry name" value="S-adenosyl-L-methionine-dependent methyltransferases"/>
    <property type="match status" value="1"/>
</dbReference>
<comment type="similarity">
    <text evidence="4">Belongs to the class I-like SAM-binding methyltransferase superfamily.</text>
</comment>
<evidence type="ECO:0000256" key="4">
    <source>
        <dbReference type="ARBA" id="ARBA00038314"/>
    </source>
</evidence>
<gene>
    <name evidence="6" type="ORF">C8A04DRAFT_32886</name>
</gene>
<organism evidence="6 7">
    <name type="scientific">Dichotomopilus funicola</name>
    <dbReference type="NCBI Taxonomy" id="1934379"/>
    <lineage>
        <taxon>Eukaryota</taxon>
        <taxon>Fungi</taxon>
        <taxon>Dikarya</taxon>
        <taxon>Ascomycota</taxon>
        <taxon>Pezizomycotina</taxon>
        <taxon>Sordariomycetes</taxon>
        <taxon>Sordariomycetidae</taxon>
        <taxon>Sordariales</taxon>
        <taxon>Chaetomiaceae</taxon>
        <taxon>Dichotomopilus</taxon>
    </lineage>
</organism>
<dbReference type="RefSeq" id="XP_062632985.1">
    <property type="nucleotide sequence ID" value="XM_062782247.1"/>
</dbReference>
<dbReference type="EMBL" id="MU853656">
    <property type="protein sequence ID" value="KAK4139614.1"/>
    <property type="molecule type" value="Genomic_DNA"/>
</dbReference>
<dbReference type="InterPro" id="IPR051654">
    <property type="entry name" value="Meroterpenoid_MTases"/>
</dbReference>
<dbReference type="AlphaFoldDB" id="A0AAN6ZJ97"/>